<dbReference type="InterPro" id="IPR043502">
    <property type="entry name" value="DNA/RNA_pol_sf"/>
</dbReference>
<dbReference type="EMBL" id="VXBN01008744">
    <property type="protein sequence ID" value="NWR05326.1"/>
    <property type="molecule type" value="Genomic_DNA"/>
</dbReference>
<dbReference type="PANTHER" id="PTHR33332">
    <property type="entry name" value="REVERSE TRANSCRIPTASE DOMAIN-CONTAINING PROTEIN"/>
    <property type="match status" value="1"/>
</dbReference>
<keyword evidence="3" id="KW-1185">Reference proteome</keyword>
<dbReference type="Pfam" id="PF00078">
    <property type="entry name" value="RVT_1"/>
    <property type="match status" value="1"/>
</dbReference>
<protein>
    <submittedName>
        <fullName evidence="2">PO23 protein</fullName>
    </submittedName>
</protein>
<dbReference type="PROSITE" id="PS50878">
    <property type="entry name" value="RT_POL"/>
    <property type="match status" value="1"/>
</dbReference>
<feature type="non-terminal residue" evidence="2">
    <location>
        <position position="101"/>
    </location>
</feature>
<evidence type="ECO:0000259" key="1">
    <source>
        <dbReference type="PROSITE" id="PS50878"/>
    </source>
</evidence>
<feature type="non-terminal residue" evidence="2">
    <location>
        <position position="1"/>
    </location>
</feature>
<comment type="caution">
    <text evidence="2">The sequence shown here is derived from an EMBL/GenBank/DDBJ whole genome shotgun (WGS) entry which is preliminary data.</text>
</comment>
<name>A0A7K4U4W2_9SYLV</name>
<evidence type="ECO:0000313" key="3">
    <source>
        <dbReference type="Proteomes" id="UP000580691"/>
    </source>
</evidence>
<gene>
    <name evidence="2" type="primary">Po23</name>
    <name evidence="2" type="ORF">SINWEB_R16279</name>
</gene>
<evidence type="ECO:0000313" key="2">
    <source>
        <dbReference type="EMBL" id="NWR05326.1"/>
    </source>
</evidence>
<sequence length="101" mass="10575">ILNISGPTSGNLPSARGKGCGCVCLDSSKAFDTVSHSIFLEKLAAQGLDRSTLHCIKKCLEGQAQRVVNGASNWQPVTCGVSQGSVLSPVLLNTFIDDLND</sequence>
<dbReference type="OrthoDB" id="416454at2759"/>
<feature type="domain" description="Reverse transcriptase" evidence="1">
    <location>
        <begin position="1"/>
        <end position="101"/>
    </location>
</feature>
<organism evidence="2 3">
    <name type="scientific">Sinosuthora webbiana</name>
    <dbReference type="NCBI Taxonomy" id="337173"/>
    <lineage>
        <taxon>Eukaryota</taxon>
        <taxon>Metazoa</taxon>
        <taxon>Chordata</taxon>
        <taxon>Craniata</taxon>
        <taxon>Vertebrata</taxon>
        <taxon>Euteleostomi</taxon>
        <taxon>Archelosauria</taxon>
        <taxon>Archosauria</taxon>
        <taxon>Dinosauria</taxon>
        <taxon>Saurischia</taxon>
        <taxon>Theropoda</taxon>
        <taxon>Coelurosauria</taxon>
        <taxon>Aves</taxon>
        <taxon>Neognathae</taxon>
        <taxon>Neoaves</taxon>
        <taxon>Telluraves</taxon>
        <taxon>Australaves</taxon>
        <taxon>Passeriformes</taxon>
        <taxon>Sylvioidea</taxon>
        <taxon>Sylviidae</taxon>
        <taxon>Sinosuthora</taxon>
    </lineage>
</organism>
<dbReference type="AlphaFoldDB" id="A0A7K4U4W2"/>
<dbReference type="SUPFAM" id="SSF56672">
    <property type="entry name" value="DNA/RNA polymerases"/>
    <property type="match status" value="1"/>
</dbReference>
<reference evidence="2 3" key="1">
    <citation type="submission" date="2019-09" db="EMBL/GenBank/DDBJ databases">
        <title>Bird 10,000 Genomes (B10K) Project - Family phase.</title>
        <authorList>
            <person name="Zhang G."/>
        </authorList>
    </citation>
    <scope>NUCLEOTIDE SEQUENCE [LARGE SCALE GENOMIC DNA]</scope>
    <source>
        <strain evidence="2">B10K-DU-002-08</strain>
        <tissue evidence="2">Muscle</tissue>
    </source>
</reference>
<proteinExistence type="predicted"/>
<accession>A0A7K4U4W2</accession>
<dbReference type="InterPro" id="IPR000477">
    <property type="entry name" value="RT_dom"/>
</dbReference>
<dbReference type="Proteomes" id="UP000580691">
    <property type="component" value="Unassembled WGS sequence"/>
</dbReference>